<organism evidence="4 5">
    <name type="scientific">Bdellovibrio reynosensis</name>
    <dbReference type="NCBI Taxonomy" id="2835041"/>
    <lineage>
        <taxon>Bacteria</taxon>
        <taxon>Pseudomonadati</taxon>
        <taxon>Bdellovibrionota</taxon>
        <taxon>Bdellovibrionia</taxon>
        <taxon>Bdellovibrionales</taxon>
        <taxon>Pseudobdellovibrionaceae</taxon>
        <taxon>Bdellovibrio</taxon>
    </lineage>
</organism>
<dbReference type="RefSeq" id="WP_243540600.1">
    <property type="nucleotide sequence ID" value="NZ_CP093442.1"/>
</dbReference>
<dbReference type="PROSITE" id="PS51688">
    <property type="entry name" value="ICA"/>
    <property type="match status" value="1"/>
</dbReference>
<feature type="chain" id="PRO_5045188912" evidence="2">
    <location>
        <begin position="24"/>
        <end position="1255"/>
    </location>
</feature>
<dbReference type="Pfam" id="PF13884">
    <property type="entry name" value="Peptidase_S74"/>
    <property type="match status" value="1"/>
</dbReference>
<dbReference type="Gene3D" id="1.10.10.10">
    <property type="entry name" value="Winged helix-like DNA-binding domain superfamily/Winged helix DNA-binding domain"/>
    <property type="match status" value="1"/>
</dbReference>
<gene>
    <name evidence="4" type="ORF">MNR06_07480</name>
</gene>
<accession>A0ABY4CGI6</accession>
<dbReference type="EMBL" id="CP093442">
    <property type="protein sequence ID" value="UOF02791.1"/>
    <property type="molecule type" value="Genomic_DNA"/>
</dbReference>
<keyword evidence="1" id="KW-0175">Coiled coil</keyword>
<evidence type="ECO:0000256" key="1">
    <source>
        <dbReference type="SAM" id="Coils"/>
    </source>
</evidence>
<evidence type="ECO:0000313" key="4">
    <source>
        <dbReference type="EMBL" id="UOF02791.1"/>
    </source>
</evidence>
<evidence type="ECO:0000259" key="3">
    <source>
        <dbReference type="PROSITE" id="PS51688"/>
    </source>
</evidence>
<keyword evidence="2" id="KW-0732">Signal</keyword>
<dbReference type="Proteomes" id="UP000830116">
    <property type="component" value="Chromosome"/>
</dbReference>
<protein>
    <submittedName>
        <fullName evidence="4">Tail fiber domain-containing protein</fullName>
    </submittedName>
</protein>
<feature type="domain" description="Peptidase S74" evidence="3">
    <location>
        <begin position="1113"/>
        <end position="1224"/>
    </location>
</feature>
<keyword evidence="5" id="KW-1185">Reference proteome</keyword>
<proteinExistence type="predicted"/>
<name>A0ABY4CGI6_9BACT</name>
<dbReference type="InterPro" id="IPR036388">
    <property type="entry name" value="WH-like_DNA-bd_sf"/>
</dbReference>
<feature type="signal peptide" evidence="2">
    <location>
        <begin position="1"/>
        <end position="23"/>
    </location>
</feature>
<reference evidence="4" key="1">
    <citation type="submission" date="2022-03" db="EMBL/GenBank/DDBJ databases">
        <title>Genome Identification and Characterization of new species Bdellovibrio reynosense LBG001 sp. nov. from a Mexico soil sample.</title>
        <authorList>
            <person name="Camilli A."/>
            <person name="Ajao Y."/>
            <person name="Guo X."/>
        </authorList>
    </citation>
    <scope>NUCLEOTIDE SEQUENCE</scope>
    <source>
        <strain evidence="4">LBG001</strain>
    </source>
</reference>
<evidence type="ECO:0000256" key="2">
    <source>
        <dbReference type="SAM" id="SignalP"/>
    </source>
</evidence>
<dbReference type="InterPro" id="IPR030392">
    <property type="entry name" value="S74_ICA"/>
</dbReference>
<feature type="coiled-coil region" evidence="1">
    <location>
        <begin position="1212"/>
        <end position="1255"/>
    </location>
</feature>
<sequence length="1255" mass="130005">MKNIFQSTLFLIVFLVALTNANASPQSLTYQGRIIKADGSPLEYSQVQFAFKIMDPTGQYVIYEELSGFVDMSGSKGVFDVPIGNGTKVFPDANIQVLDAAYVLNFNLLSAFNNSTPYYCKGSNNPNCYVPVADQGRVLRVQFWDGIGWKQISPDSVIRSVPFAGFASSAAKLGTYTASDFLLKVGLPTCVAGTFLSWDGSMLSCTGVSGANGGTVTSVTSANAYISVVNTTTAPVVTLNVGTAANTVAAGNDARFTDARAPTGAAGGDLSGTYPNPSVAKIRGATVSSTGPSGTGQTLRYDATASEWVPAKLVTADITGLSTSLSNVPTYSQFAICDADETLTFVSPAGGFICTAISLDGSGIKNTAALTVASVTASTLNGTDVYSDSVYIRSPTGSPTNTIKITGPTTAIGASYTLKLPQALPAANGQILSGDTSGNLSWVSSTGVAINSLTGDVSASGTGSVAATVNSVGGSTAANINAATVLANAATNANTASAIVKRDASGNFVAGTASLSSTVLRDSGSNTVTLQAPTTVSTSYAVKFPTAQGSANQFLINDGSGNLSWTTLSSINGQTTALNNGQIRIGNASNVATAVTPAGDVTISNTGATLVGKIQNTGVVATAPTATNNFFKYNGTNWAPGYINITDIRSTAAGNAQFFPTNCTAAQTLTWVSGTDSYTCTNIAVSSSAVSFGTPAANSFFASPNGSSGAPTFRALASADLPKTGADGAFINGGNSFGVAAVLGTNDNNTFTLKTNNTARMTVDGSGFFGLGTTSPSVRFNVQGETYNDSSALFERNEESTNAAGLQFLKSRGTTASKTAAAAEDYLGNVIFSGYATTTDVGTAAIITSVPAATWTGTSAPGDLVFRTNSGTGTLTSTSEKMRLSSEGFLGLNTNDPIVALDIVNNNAGDLYDDINIRTFSASATPAVLFKRARGTLTAPTAIQASDNIGGLILSGHNGSGLVSGATIRAYTDPTAAWSVGATPAHIRFETNNGTTLAERVRIASSGYVGINDSTPSYHLDVAGTIRGTTLINGSFDFILGNNDQTSRGNSGTSRALVKNAGNILIINYGNDFTGGVMTGSMLRPETDGTFSLGDSTHRWSAVYSSNGTIQTSDGRLKTEIKEIPQGLNFITSLEPVSYKWKKEKDNADAKTHWGFIAQDLEQKIKRTTASEKPAAIVKESEYYGVNYSELIAPIVKSIKELYALVIKGQQGDDHRLKALELENQKVKAENEALKARLDNHEKQLEEIRKKLSSK</sequence>
<evidence type="ECO:0000313" key="5">
    <source>
        <dbReference type="Proteomes" id="UP000830116"/>
    </source>
</evidence>